<protein>
    <submittedName>
        <fullName evidence="1">Uncharacterized protein</fullName>
    </submittedName>
</protein>
<reference evidence="1 2" key="1">
    <citation type="journal article" date="2021" name="Elife">
        <title>Chloroplast acquisition without the gene transfer in kleptoplastic sea slugs, Plakobranchus ocellatus.</title>
        <authorList>
            <person name="Maeda T."/>
            <person name="Takahashi S."/>
            <person name="Yoshida T."/>
            <person name="Shimamura S."/>
            <person name="Takaki Y."/>
            <person name="Nagai Y."/>
            <person name="Toyoda A."/>
            <person name="Suzuki Y."/>
            <person name="Arimoto A."/>
            <person name="Ishii H."/>
            <person name="Satoh N."/>
            <person name="Nishiyama T."/>
            <person name="Hasebe M."/>
            <person name="Maruyama T."/>
            <person name="Minagawa J."/>
            <person name="Obokata J."/>
            <person name="Shigenobu S."/>
        </authorList>
    </citation>
    <scope>NUCLEOTIDE SEQUENCE [LARGE SCALE GENOMIC DNA]</scope>
</reference>
<name>A0AAV3XZP1_9GAST</name>
<evidence type="ECO:0000313" key="1">
    <source>
        <dbReference type="EMBL" id="GFN75442.1"/>
    </source>
</evidence>
<dbReference type="Proteomes" id="UP000735302">
    <property type="component" value="Unassembled WGS sequence"/>
</dbReference>
<proteinExistence type="predicted"/>
<sequence>MVLKKEVAKYNNSLHPPLLKIELDKIAPPYLHILLRIVLKHHKLLENAAHAIDKRIISLPEDYLTDLGKIVKEYGAEWRQAQKLQSQLEFEHGCLVFSEAEEDIRHYRAEKEKTEHKLSHLHHTELKPRTGPVAASLDNILT</sequence>
<comment type="caution">
    <text evidence="1">The sequence shown here is derived from an EMBL/GenBank/DDBJ whole genome shotgun (WGS) entry which is preliminary data.</text>
</comment>
<dbReference type="EMBL" id="BLXT01000270">
    <property type="protein sequence ID" value="GFN75442.1"/>
    <property type="molecule type" value="Genomic_DNA"/>
</dbReference>
<gene>
    <name evidence="1" type="ORF">PoB_000194800</name>
</gene>
<evidence type="ECO:0000313" key="2">
    <source>
        <dbReference type="Proteomes" id="UP000735302"/>
    </source>
</evidence>
<dbReference type="AlphaFoldDB" id="A0AAV3XZP1"/>
<accession>A0AAV3XZP1</accession>
<keyword evidence="2" id="KW-1185">Reference proteome</keyword>
<organism evidence="1 2">
    <name type="scientific">Plakobranchus ocellatus</name>
    <dbReference type="NCBI Taxonomy" id="259542"/>
    <lineage>
        <taxon>Eukaryota</taxon>
        <taxon>Metazoa</taxon>
        <taxon>Spiralia</taxon>
        <taxon>Lophotrochozoa</taxon>
        <taxon>Mollusca</taxon>
        <taxon>Gastropoda</taxon>
        <taxon>Heterobranchia</taxon>
        <taxon>Euthyneura</taxon>
        <taxon>Panpulmonata</taxon>
        <taxon>Sacoglossa</taxon>
        <taxon>Placobranchoidea</taxon>
        <taxon>Plakobranchidae</taxon>
        <taxon>Plakobranchus</taxon>
    </lineage>
</organism>